<dbReference type="GO" id="GO:0005829">
    <property type="term" value="C:cytosol"/>
    <property type="evidence" value="ECO:0007669"/>
    <property type="project" value="TreeGrafter"/>
</dbReference>
<comment type="caution">
    <text evidence="1">The sequence shown here is derived from an EMBL/GenBank/DDBJ whole genome shotgun (WGS) entry which is preliminary data.</text>
</comment>
<evidence type="ECO:0000313" key="1">
    <source>
        <dbReference type="EMBL" id="TLE01767.1"/>
    </source>
</evidence>
<proteinExistence type="predicted"/>
<evidence type="ECO:0000313" key="2">
    <source>
        <dbReference type="Proteomes" id="UP000029707"/>
    </source>
</evidence>
<dbReference type="AlphaFoldDB" id="A0A4U8TMU1"/>
<dbReference type="SUPFAM" id="SSF51197">
    <property type="entry name" value="Clavaminate synthase-like"/>
    <property type="match status" value="2"/>
</dbReference>
<dbReference type="OrthoDB" id="6196468at2"/>
<dbReference type="PANTHER" id="PTHR34986:SF1">
    <property type="entry name" value="PROTEIN YIAL"/>
    <property type="match status" value="1"/>
</dbReference>
<dbReference type="InterPro" id="IPR037012">
    <property type="entry name" value="NanQ/TabA/YiaL_sf"/>
</dbReference>
<dbReference type="PANTHER" id="PTHR34986">
    <property type="entry name" value="EVOLVED BETA-GALACTOSIDASE SUBUNIT BETA"/>
    <property type="match status" value="1"/>
</dbReference>
<dbReference type="Pfam" id="PF04074">
    <property type="entry name" value="DUF386"/>
    <property type="match status" value="1"/>
</dbReference>
<dbReference type="Gene3D" id="2.60.120.370">
    <property type="entry name" value="YhcH/YjgK/YiaL"/>
    <property type="match status" value="1"/>
</dbReference>
<organism evidence="1 2">
    <name type="scientific">Helicobacter japonicus</name>
    <dbReference type="NCBI Taxonomy" id="425400"/>
    <lineage>
        <taxon>Bacteria</taxon>
        <taxon>Pseudomonadati</taxon>
        <taxon>Campylobacterota</taxon>
        <taxon>Epsilonproteobacteria</taxon>
        <taxon>Campylobacterales</taxon>
        <taxon>Helicobacteraceae</taxon>
        <taxon>Helicobacter</taxon>
    </lineage>
</organism>
<accession>A0A4U8TMU1</accession>
<dbReference type="InterPro" id="IPR004375">
    <property type="entry name" value="NanQ/TabA/YiaL"/>
</dbReference>
<sequence length="214" mass="24953">MAIIGKLTHLDWFFKTYPALEEAREYMLNALNPANEIHKRIINLKLENEERKEITYSLSQNIRAIEQTYHLKSAKNAFFETHRAFIDFQLVVEGYEYMSIGDRESFEVQIPYDERKDLIVYNNAFNHPYNCSYTESSTINDNMLKNSHTHPFDTYLNAPYHTNLLLRAGDLAIFFPEDTHAGGLELSKEYVSPTSQYAQVKKSVLKVPVYLLNL</sequence>
<gene>
    <name evidence="1" type="ORF">LS65_005400</name>
</gene>
<dbReference type="STRING" id="425400.LS65_00805"/>
<dbReference type="EMBL" id="JRMQ02000006">
    <property type="protein sequence ID" value="TLE01767.1"/>
    <property type="molecule type" value="Genomic_DNA"/>
</dbReference>
<dbReference type="RefSeq" id="WP_034360525.1">
    <property type="nucleotide sequence ID" value="NZ_CAJUDB010000006.1"/>
</dbReference>
<dbReference type="Proteomes" id="UP000029707">
    <property type="component" value="Unassembled WGS sequence"/>
</dbReference>
<name>A0A4U8TMU1_9HELI</name>
<reference evidence="1 2" key="1">
    <citation type="journal article" date="2014" name="Genome Announc.">
        <title>Draft genome sequences of eight enterohepatic helicobacter species isolated from both laboratory and wild rodents.</title>
        <authorList>
            <person name="Sheh A."/>
            <person name="Shen Z."/>
            <person name="Fox J.G."/>
        </authorList>
    </citation>
    <scope>NUCLEOTIDE SEQUENCE [LARGE SCALE GENOMIC DNA]</scope>
    <source>
        <strain evidence="1 2">MIT 01-6451</strain>
    </source>
</reference>
<protein>
    <submittedName>
        <fullName evidence="1">DUF386 family protein</fullName>
    </submittedName>
</protein>
<keyword evidence="2" id="KW-1185">Reference proteome</keyword>
<dbReference type="GeneID" id="82321852"/>